<feature type="compositionally biased region" description="Gly residues" evidence="1">
    <location>
        <begin position="1"/>
        <end position="18"/>
    </location>
</feature>
<evidence type="ECO:0000313" key="3">
    <source>
        <dbReference type="Proteomes" id="UP000498740"/>
    </source>
</evidence>
<dbReference type="AlphaFoldDB" id="A0A7J0CRX0"/>
<accession>A0A7J0CRX0</accession>
<proteinExistence type="predicted"/>
<feature type="compositionally biased region" description="Basic and acidic residues" evidence="1">
    <location>
        <begin position="27"/>
        <end position="50"/>
    </location>
</feature>
<feature type="compositionally biased region" description="Basic residues" evidence="1">
    <location>
        <begin position="72"/>
        <end position="81"/>
    </location>
</feature>
<dbReference type="EMBL" id="BLWD01000001">
    <property type="protein sequence ID" value="GFN04674.1"/>
    <property type="molecule type" value="Genomic_DNA"/>
</dbReference>
<sequence>MHEYGEGSGGQLGGGMAVGLGRALDGQLEHELRLPPHEQPERRGPGDRARVPGGGFFGRSSVPMTLSPNPPRHSRVGPRRA</sequence>
<comment type="caution">
    <text evidence="2">The sequence shown here is derived from an EMBL/GenBank/DDBJ whole genome shotgun (WGS) entry which is preliminary data.</text>
</comment>
<gene>
    <name evidence="2" type="ORF">Smic_32300</name>
</gene>
<feature type="region of interest" description="Disordered" evidence="1">
    <location>
        <begin position="1"/>
        <end position="81"/>
    </location>
</feature>
<reference evidence="2 3" key="1">
    <citation type="submission" date="2020-05" db="EMBL/GenBank/DDBJ databases">
        <title>Whole genome shotgun sequence of Streptomyces microflavus NBRC 13062.</title>
        <authorList>
            <person name="Komaki H."/>
            <person name="Tamura T."/>
        </authorList>
    </citation>
    <scope>NUCLEOTIDE SEQUENCE [LARGE SCALE GENOMIC DNA]</scope>
    <source>
        <strain evidence="2 3">NBRC 13062</strain>
    </source>
</reference>
<organism evidence="2 3">
    <name type="scientific">Streptomyces microflavus</name>
    <name type="common">Streptomyces lipmanii</name>
    <dbReference type="NCBI Taxonomy" id="1919"/>
    <lineage>
        <taxon>Bacteria</taxon>
        <taxon>Bacillati</taxon>
        <taxon>Actinomycetota</taxon>
        <taxon>Actinomycetes</taxon>
        <taxon>Kitasatosporales</taxon>
        <taxon>Streptomycetaceae</taxon>
        <taxon>Streptomyces</taxon>
    </lineage>
</organism>
<evidence type="ECO:0000256" key="1">
    <source>
        <dbReference type="SAM" id="MobiDB-lite"/>
    </source>
</evidence>
<evidence type="ECO:0000313" key="2">
    <source>
        <dbReference type="EMBL" id="GFN04674.1"/>
    </source>
</evidence>
<dbReference type="Proteomes" id="UP000498740">
    <property type="component" value="Unassembled WGS sequence"/>
</dbReference>
<name>A0A7J0CRX0_STRMI</name>
<protein>
    <submittedName>
        <fullName evidence="2">Uncharacterized protein</fullName>
    </submittedName>
</protein>